<name>A0ABT7SHW7_9CELL</name>
<gene>
    <name evidence="1" type="ORF">QRT04_12600</name>
</gene>
<protein>
    <submittedName>
        <fullName evidence="1">DUF2550 family protein</fullName>
    </submittedName>
</protein>
<dbReference type="Pfam" id="PF10739">
    <property type="entry name" value="DUF2550"/>
    <property type="match status" value="1"/>
</dbReference>
<accession>A0ABT7SHW7</accession>
<comment type="caution">
    <text evidence="1">The sequence shown here is derived from an EMBL/GenBank/DDBJ whole genome shotgun (WGS) entry which is preliminary data.</text>
</comment>
<dbReference type="InterPro" id="IPR019675">
    <property type="entry name" value="DUF2550"/>
</dbReference>
<evidence type="ECO:0000313" key="2">
    <source>
        <dbReference type="Proteomes" id="UP001529338"/>
    </source>
</evidence>
<dbReference type="EMBL" id="JAUCGQ010000001">
    <property type="protein sequence ID" value="MDM7855771.1"/>
    <property type="molecule type" value="Genomic_DNA"/>
</dbReference>
<dbReference type="RefSeq" id="WP_289455635.1">
    <property type="nucleotide sequence ID" value="NZ_JAUCGQ010000001.1"/>
</dbReference>
<dbReference type="Proteomes" id="UP001529338">
    <property type="component" value="Unassembled WGS sequence"/>
</dbReference>
<reference evidence="1 2" key="1">
    <citation type="submission" date="2023-06" db="EMBL/GenBank/DDBJ databases">
        <title>Cellulomonas sp. MW4 Whole genome sequence.</title>
        <authorList>
            <person name="Park S."/>
        </authorList>
    </citation>
    <scope>NUCLEOTIDE SEQUENCE [LARGE SCALE GENOMIC DNA]</scope>
    <source>
        <strain evidence="1 2">MW4</strain>
    </source>
</reference>
<keyword evidence="2" id="KW-1185">Reference proteome</keyword>
<proteinExistence type="predicted"/>
<organism evidence="1 2">
    <name type="scientific">Cellulomonas alba</name>
    <dbReference type="NCBI Taxonomy" id="3053467"/>
    <lineage>
        <taxon>Bacteria</taxon>
        <taxon>Bacillati</taxon>
        <taxon>Actinomycetota</taxon>
        <taxon>Actinomycetes</taxon>
        <taxon>Micrococcales</taxon>
        <taxon>Cellulomonadaceae</taxon>
        <taxon>Cellulomonas</taxon>
    </lineage>
</organism>
<evidence type="ECO:0000313" key="1">
    <source>
        <dbReference type="EMBL" id="MDM7855771.1"/>
    </source>
</evidence>
<sequence>MTGLVVALVGALVLALLAGGGLWLSRTHTLGHRVGSFRCASGRTEGGPWYAGVAQYGSERLYWWRRWSLAPRPGHRWDRAGFAIVARELHDLQLPGTRVLRVTCEAGGQRIWLLMSPEAYAGLTSWIEATPSRVSRVV</sequence>